<dbReference type="GO" id="GO:0046872">
    <property type="term" value="F:metal ion binding"/>
    <property type="evidence" value="ECO:0007669"/>
    <property type="project" value="UniProtKB-KW"/>
</dbReference>
<keyword evidence="4" id="KW-1185">Reference proteome</keyword>
<dbReference type="HOGENOM" id="CLU_134973_5_3_0"/>
<protein>
    <submittedName>
        <fullName evidence="3">Copper chaperone</fullName>
    </submittedName>
</protein>
<dbReference type="AlphaFoldDB" id="H0UJQ0"/>
<dbReference type="Pfam" id="PF00403">
    <property type="entry name" value="HMA"/>
    <property type="match status" value="1"/>
</dbReference>
<keyword evidence="1" id="KW-0479">Metal-binding</keyword>
<organism evidence="3 4">
    <name type="scientific">Jonquetella anthropi DSM 22815</name>
    <dbReference type="NCBI Taxonomy" id="885272"/>
    <lineage>
        <taxon>Bacteria</taxon>
        <taxon>Thermotogati</taxon>
        <taxon>Synergistota</taxon>
        <taxon>Synergistia</taxon>
        <taxon>Synergistales</taxon>
        <taxon>Dethiosulfovibrionaceae</taxon>
        <taxon>Jonquetella</taxon>
    </lineage>
</organism>
<evidence type="ECO:0000313" key="4">
    <source>
        <dbReference type="Proteomes" id="UP000003806"/>
    </source>
</evidence>
<name>H0UJQ0_9BACT</name>
<dbReference type="SUPFAM" id="SSF55008">
    <property type="entry name" value="HMA, heavy metal-associated domain"/>
    <property type="match status" value="1"/>
</dbReference>
<evidence type="ECO:0000313" key="3">
    <source>
        <dbReference type="EMBL" id="EHM12909.1"/>
    </source>
</evidence>
<accession>H0UJQ0</accession>
<dbReference type="InterPro" id="IPR017969">
    <property type="entry name" value="Heavy-metal-associated_CS"/>
</dbReference>
<dbReference type="PROSITE" id="PS01047">
    <property type="entry name" value="HMA_1"/>
    <property type="match status" value="1"/>
</dbReference>
<evidence type="ECO:0000256" key="1">
    <source>
        <dbReference type="ARBA" id="ARBA00022723"/>
    </source>
</evidence>
<dbReference type="InterPro" id="IPR036163">
    <property type="entry name" value="HMA_dom_sf"/>
</dbReference>
<dbReference type="Proteomes" id="UP000003806">
    <property type="component" value="Chromosome"/>
</dbReference>
<dbReference type="RefSeq" id="WP_008522667.1">
    <property type="nucleotide sequence ID" value="NZ_CM001376.1"/>
</dbReference>
<reference evidence="3 4" key="1">
    <citation type="submission" date="2011-11" db="EMBL/GenBank/DDBJ databases">
        <title>The Noncontiguous Finished genome of Jonquetella anthropi DSM 22815.</title>
        <authorList>
            <consortium name="US DOE Joint Genome Institute (JGI-PGF)"/>
            <person name="Lucas S."/>
            <person name="Copeland A."/>
            <person name="Lapidus A."/>
            <person name="Glavina del Rio T."/>
            <person name="Dalin E."/>
            <person name="Tice H."/>
            <person name="Bruce D."/>
            <person name="Goodwin L."/>
            <person name="Pitluck S."/>
            <person name="Peters L."/>
            <person name="Mikhailova N."/>
            <person name="Held B."/>
            <person name="Kyrpides N."/>
            <person name="Mavromatis K."/>
            <person name="Ivanova N."/>
            <person name="Markowitz V."/>
            <person name="Cheng J.-F."/>
            <person name="Hugenholtz P."/>
            <person name="Woyke T."/>
            <person name="Wu D."/>
            <person name="Gronow S."/>
            <person name="Wellnitz S."/>
            <person name="Brambilla E."/>
            <person name="Klenk H.-P."/>
            <person name="Eisen J.A."/>
        </authorList>
    </citation>
    <scope>NUCLEOTIDE SEQUENCE [LARGE SCALE GENOMIC DNA]</scope>
    <source>
        <strain evidence="3 4">DSM 22815</strain>
    </source>
</reference>
<dbReference type="InterPro" id="IPR006121">
    <property type="entry name" value="HMA_dom"/>
</dbReference>
<evidence type="ECO:0000259" key="2">
    <source>
        <dbReference type="Pfam" id="PF00403"/>
    </source>
</evidence>
<gene>
    <name evidence="3" type="ORF">JonanDRAFT_0503</name>
</gene>
<dbReference type="Gene3D" id="3.30.70.100">
    <property type="match status" value="1"/>
</dbReference>
<dbReference type="EMBL" id="CM001376">
    <property type="protein sequence ID" value="EHM12909.1"/>
    <property type="molecule type" value="Genomic_DNA"/>
</dbReference>
<feature type="domain" description="HMA" evidence="2">
    <location>
        <begin position="5"/>
        <end position="61"/>
    </location>
</feature>
<sequence>MGKRVYDVPDMHCEHCKKKIAAALKAAGAGFFGCKVSLEERTVTVSKDEIDVPKVLADTGYTATLRQA</sequence>
<dbReference type="STRING" id="885272.JonanDRAFT_0503"/>
<proteinExistence type="predicted"/>